<dbReference type="GO" id="GO:0000976">
    <property type="term" value="F:transcription cis-regulatory region binding"/>
    <property type="evidence" value="ECO:0007669"/>
    <property type="project" value="TreeGrafter"/>
</dbReference>
<evidence type="ECO:0000256" key="5">
    <source>
        <dbReference type="ARBA" id="ARBA00023163"/>
    </source>
</evidence>
<dbReference type="Pfam" id="PF03466">
    <property type="entry name" value="LysR_substrate"/>
    <property type="match status" value="1"/>
</dbReference>
<evidence type="ECO:0000259" key="6">
    <source>
        <dbReference type="PROSITE" id="PS50931"/>
    </source>
</evidence>
<dbReference type="Proteomes" id="UP000189935">
    <property type="component" value="Chromosome I"/>
</dbReference>
<dbReference type="Gene3D" id="1.10.10.10">
    <property type="entry name" value="Winged helix-like DNA-binding domain superfamily/Winged helix DNA-binding domain"/>
    <property type="match status" value="1"/>
</dbReference>
<protein>
    <submittedName>
        <fullName evidence="7">DNA-binding transcriptional regulator, LysR family</fullName>
    </submittedName>
</protein>
<dbReference type="InterPro" id="IPR000847">
    <property type="entry name" value="LysR_HTH_N"/>
</dbReference>
<dbReference type="GO" id="GO:0003700">
    <property type="term" value="F:DNA-binding transcription factor activity"/>
    <property type="evidence" value="ECO:0007669"/>
    <property type="project" value="InterPro"/>
</dbReference>
<dbReference type="SUPFAM" id="SSF53850">
    <property type="entry name" value="Periplasmic binding protein-like II"/>
    <property type="match status" value="1"/>
</dbReference>
<evidence type="ECO:0000313" key="7">
    <source>
        <dbReference type="EMBL" id="SHJ54416.1"/>
    </source>
</evidence>
<sequence length="322" mass="35450">MDLIWLEDFLAIAEEGGFSRAADRRHVTQPALSRRIRALEEWLGTALFERRTHTLTLTPAGETFRPVAQDVLRRVLVGREEALEVTRLKAETIAFAATHALSQTFFPDWIRRAESALAGAAVQLVAANLAGSEKLLLDAQVHFLLAHHHPSLVSRLDSDRFQRIELDTDVLVPISAPGAAPAVRGRRRNHAEPRYALPGSADAPLPYLAYHPGSGVGRIVTSFLAAKDPAAWLMPSFSAPVMLLTDMAREGRGITWAPRSLVQDDLASGRLLRAGAEDWDIGIGICLFRSRGRMTNAAETFWSAVQKRKWGKKSPSSGSRLR</sequence>
<keyword evidence="4 7" id="KW-0238">DNA-binding</keyword>
<dbReference type="Pfam" id="PF00126">
    <property type="entry name" value="HTH_1"/>
    <property type="match status" value="1"/>
</dbReference>
<dbReference type="InterPro" id="IPR036388">
    <property type="entry name" value="WH-like_DNA-bd_sf"/>
</dbReference>
<comment type="similarity">
    <text evidence="2">Belongs to the LysR transcriptional regulatory family.</text>
</comment>
<dbReference type="EMBL" id="LT670844">
    <property type="protein sequence ID" value="SHJ54416.1"/>
    <property type="molecule type" value="Genomic_DNA"/>
</dbReference>
<dbReference type="OrthoDB" id="528082at2"/>
<dbReference type="RefSeq" id="WP_079537076.1">
    <property type="nucleotide sequence ID" value="NZ_LT670844.1"/>
</dbReference>
<dbReference type="AlphaFoldDB" id="A0A1M6K600"/>
<evidence type="ECO:0000256" key="2">
    <source>
        <dbReference type="ARBA" id="ARBA00009437"/>
    </source>
</evidence>
<comment type="function">
    <text evidence="1">NodD regulates the expression of the nodABCFE genes which encode other nodulation proteins. NodD is also a negative regulator of its own expression. Binds flavonoids as inducers.</text>
</comment>
<keyword evidence="3" id="KW-0805">Transcription regulation</keyword>
<evidence type="ECO:0000313" key="8">
    <source>
        <dbReference type="Proteomes" id="UP000189935"/>
    </source>
</evidence>
<dbReference type="SUPFAM" id="SSF46785">
    <property type="entry name" value="Winged helix' DNA-binding domain"/>
    <property type="match status" value="1"/>
</dbReference>
<dbReference type="Gene3D" id="3.40.190.290">
    <property type="match status" value="1"/>
</dbReference>
<dbReference type="InterPro" id="IPR036390">
    <property type="entry name" value="WH_DNA-bd_sf"/>
</dbReference>
<proteinExistence type="inferred from homology"/>
<feature type="domain" description="HTH lysR-type" evidence="6">
    <location>
        <begin position="1"/>
        <end position="58"/>
    </location>
</feature>
<accession>A0A1M6K600</accession>
<dbReference type="PANTHER" id="PTHR30126">
    <property type="entry name" value="HTH-TYPE TRANSCRIPTIONAL REGULATOR"/>
    <property type="match status" value="1"/>
</dbReference>
<evidence type="ECO:0000256" key="3">
    <source>
        <dbReference type="ARBA" id="ARBA00023015"/>
    </source>
</evidence>
<name>A0A1M6K600_9BRAD</name>
<evidence type="ECO:0000256" key="4">
    <source>
        <dbReference type="ARBA" id="ARBA00023125"/>
    </source>
</evidence>
<reference evidence="7 8" key="1">
    <citation type="submission" date="2016-11" db="EMBL/GenBank/DDBJ databases">
        <authorList>
            <person name="Jaros S."/>
            <person name="Januszkiewicz K."/>
            <person name="Wedrychowicz H."/>
        </authorList>
    </citation>
    <scope>NUCLEOTIDE SEQUENCE [LARGE SCALE GENOMIC DNA]</scope>
    <source>
        <strain evidence="7 8">GAS499</strain>
    </source>
</reference>
<organism evidence="7 8">
    <name type="scientific">Bradyrhizobium lablabi</name>
    <dbReference type="NCBI Taxonomy" id="722472"/>
    <lineage>
        <taxon>Bacteria</taxon>
        <taxon>Pseudomonadati</taxon>
        <taxon>Pseudomonadota</taxon>
        <taxon>Alphaproteobacteria</taxon>
        <taxon>Hyphomicrobiales</taxon>
        <taxon>Nitrobacteraceae</taxon>
        <taxon>Bradyrhizobium</taxon>
    </lineage>
</organism>
<gene>
    <name evidence="7" type="ORF">SAMN05444159_0882</name>
</gene>
<evidence type="ECO:0000256" key="1">
    <source>
        <dbReference type="ARBA" id="ARBA00003502"/>
    </source>
</evidence>
<dbReference type="PROSITE" id="PS50931">
    <property type="entry name" value="HTH_LYSR"/>
    <property type="match status" value="1"/>
</dbReference>
<dbReference type="FunFam" id="1.10.10.10:FF:000001">
    <property type="entry name" value="LysR family transcriptional regulator"/>
    <property type="match status" value="1"/>
</dbReference>
<dbReference type="PANTHER" id="PTHR30126:SF2">
    <property type="entry name" value="HTH-TYPE TRANSCRIPTIONAL REGULATOR YJIE"/>
    <property type="match status" value="1"/>
</dbReference>
<dbReference type="PRINTS" id="PR00039">
    <property type="entry name" value="HTHLYSR"/>
</dbReference>
<keyword evidence="5" id="KW-0804">Transcription</keyword>
<dbReference type="InterPro" id="IPR005119">
    <property type="entry name" value="LysR_subst-bd"/>
</dbReference>